<dbReference type="InterPro" id="IPR050447">
    <property type="entry name" value="Erg6_SMT_methyltransf"/>
</dbReference>
<dbReference type="GO" id="GO:0019286">
    <property type="term" value="P:glycine betaine biosynthetic process from glycine"/>
    <property type="evidence" value="ECO:0007669"/>
    <property type="project" value="UniProtKB-ARBA"/>
</dbReference>
<evidence type="ECO:0000256" key="1">
    <source>
        <dbReference type="ARBA" id="ARBA00008361"/>
    </source>
</evidence>
<reference evidence="7 8" key="1">
    <citation type="submission" date="2017-09" db="EMBL/GenBank/DDBJ databases">
        <authorList>
            <person name="Lee N."/>
            <person name="Cho B.-K."/>
        </authorList>
    </citation>
    <scope>NUCLEOTIDE SEQUENCE [LARGE SCALE GENOMIC DNA]</scope>
    <source>
        <strain evidence="7 8">ATCC 12461</strain>
    </source>
</reference>
<dbReference type="CDD" id="cd02440">
    <property type="entry name" value="AdoMet_MTases"/>
    <property type="match status" value="1"/>
</dbReference>
<protein>
    <submittedName>
        <fullName evidence="7">SAM-dependent methyltransferase</fullName>
    </submittedName>
</protein>
<dbReference type="FunFam" id="3.40.50.150:FF:000461">
    <property type="entry name" value="Sarcosine/dimethylglycine N-methyltransferase"/>
    <property type="match status" value="1"/>
</dbReference>
<dbReference type="KEGG" id="salw:CP975_03075"/>
<gene>
    <name evidence="7" type="ORF">CP975_03075</name>
</gene>
<keyword evidence="2 7" id="KW-0489">Methyltransferase</keyword>
<comment type="similarity">
    <text evidence="1">Belongs to the methyltransferase superfamily.</text>
</comment>
<keyword evidence="4" id="KW-0949">S-adenosyl-L-methionine</keyword>
<organism evidence="7 8">
    <name type="scientific">Streptomyces alboniger</name>
    <dbReference type="NCBI Taxonomy" id="132473"/>
    <lineage>
        <taxon>Bacteria</taxon>
        <taxon>Bacillati</taxon>
        <taxon>Actinomycetota</taxon>
        <taxon>Actinomycetes</taxon>
        <taxon>Kitasatosporales</taxon>
        <taxon>Streptomycetaceae</taxon>
        <taxon>Streptomyces</taxon>
        <taxon>Streptomyces aurantiacus group</taxon>
    </lineage>
</organism>
<dbReference type="Proteomes" id="UP000326553">
    <property type="component" value="Chromosome"/>
</dbReference>
<evidence type="ECO:0000259" key="6">
    <source>
        <dbReference type="Pfam" id="PF08241"/>
    </source>
</evidence>
<dbReference type="AlphaFoldDB" id="A0A5J6H9B2"/>
<dbReference type="PANTHER" id="PTHR44068:SF11">
    <property type="entry name" value="GERANYL DIPHOSPHATE 2-C-METHYLTRANSFERASE"/>
    <property type="match status" value="1"/>
</dbReference>
<dbReference type="InterPro" id="IPR029063">
    <property type="entry name" value="SAM-dependent_MTases_sf"/>
</dbReference>
<dbReference type="GO" id="GO:0032259">
    <property type="term" value="P:methylation"/>
    <property type="evidence" value="ECO:0007669"/>
    <property type="project" value="UniProtKB-KW"/>
</dbReference>
<dbReference type="Gene3D" id="3.40.50.150">
    <property type="entry name" value="Vaccinia Virus protein VP39"/>
    <property type="match status" value="1"/>
</dbReference>
<dbReference type="PANTHER" id="PTHR44068">
    <property type="entry name" value="ZGC:194242"/>
    <property type="match status" value="1"/>
</dbReference>
<evidence type="ECO:0000256" key="3">
    <source>
        <dbReference type="ARBA" id="ARBA00022679"/>
    </source>
</evidence>
<dbReference type="EMBL" id="CP023695">
    <property type="protein sequence ID" value="QEV16619.1"/>
    <property type="molecule type" value="Genomic_DNA"/>
</dbReference>
<proteinExistence type="inferred from homology"/>
<evidence type="ECO:0000256" key="4">
    <source>
        <dbReference type="ARBA" id="ARBA00022691"/>
    </source>
</evidence>
<evidence type="ECO:0000313" key="8">
    <source>
        <dbReference type="Proteomes" id="UP000326553"/>
    </source>
</evidence>
<comment type="pathway">
    <text evidence="5">Amine and polyamine biosynthesis; betaine biosynthesis via glycine pathway; betaine from glycine: step 3/3.</text>
</comment>
<dbReference type="InterPro" id="IPR013216">
    <property type="entry name" value="Methyltransf_11"/>
</dbReference>
<keyword evidence="8" id="KW-1185">Reference proteome</keyword>
<evidence type="ECO:0000313" key="7">
    <source>
        <dbReference type="EMBL" id="QEV16619.1"/>
    </source>
</evidence>
<accession>A0A5J6H9B2</accession>
<dbReference type="RefSeq" id="WP_055528963.1">
    <property type="nucleotide sequence ID" value="NZ_CP023695.1"/>
</dbReference>
<dbReference type="GO" id="GO:0052729">
    <property type="term" value="F:dimethylglycine N-methyltransferase activity"/>
    <property type="evidence" value="ECO:0007669"/>
    <property type="project" value="UniProtKB-ARBA"/>
</dbReference>
<name>A0A5J6H9B2_STRAD</name>
<feature type="domain" description="Methyltransferase type 11" evidence="6">
    <location>
        <begin position="73"/>
        <end position="171"/>
    </location>
</feature>
<dbReference type="Pfam" id="PF08241">
    <property type="entry name" value="Methyltransf_11"/>
    <property type="match status" value="1"/>
</dbReference>
<dbReference type="SUPFAM" id="SSF53335">
    <property type="entry name" value="S-adenosyl-L-methionine-dependent methyltransferases"/>
    <property type="match status" value="1"/>
</dbReference>
<dbReference type="OrthoDB" id="279734at2"/>
<keyword evidence="3 7" id="KW-0808">Transferase</keyword>
<evidence type="ECO:0000256" key="2">
    <source>
        <dbReference type="ARBA" id="ARBA00022603"/>
    </source>
</evidence>
<sequence>MPYHGGSRGEDAARDYYETSDVDTFYAYVWGGEDIHTGIYAHAGEAVADASRRTVERVADKVADLLTPEARVLDMGSGYGGPARYLAATFGCPVTALNISETQNRHHRTVNTERGLDGLIDVVTESFQDVPFEDGRFDVVWSQEAFCHSPDRARTLAEAVRALKPGGALAFTDLMADESASAQALRPVVSRLRVDGLATPDFYRRSLPGLGMSPVEFDDLSDQVGNHYVRLMEETHQREQELRTVISSDYVDTLLNSLSLWVDAAHRGQLRWGIFHCRRL</sequence>
<evidence type="ECO:0000256" key="5">
    <source>
        <dbReference type="ARBA" id="ARBA00060542"/>
    </source>
</evidence>